<evidence type="ECO:0000313" key="14">
    <source>
        <dbReference type="Proteomes" id="UP001213000"/>
    </source>
</evidence>
<feature type="region of interest" description="Disordered" evidence="7">
    <location>
        <begin position="850"/>
        <end position="921"/>
    </location>
</feature>
<dbReference type="GO" id="GO:0005227">
    <property type="term" value="F:calcium-activated cation channel activity"/>
    <property type="evidence" value="ECO:0007669"/>
    <property type="project" value="InterPro"/>
</dbReference>
<evidence type="ECO:0000256" key="7">
    <source>
        <dbReference type="SAM" id="MobiDB-lite"/>
    </source>
</evidence>
<feature type="transmembrane region" description="Helical" evidence="8">
    <location>
        <begin position="27"/>
        <end position="46"/>
    </location>
</feature>
<feature type="transmembrane region" description="Helical" evidence="8">
    <location>
        <begin position="650"/>
        <end position="671"/>
    </location>
</feature>
<dbReference type="PANTHER" id="PTHR13018:SF149">
    <property type="entry name" value="DOMAIN PROTEIN, PUTATIVE (AFU_ORTHOLOGUE AFUA_3G11660)-RELATED"/>
    <property type="match status" value="1"/>
</dbReference>
<proteinExistence type="inferred from homology"/>
<evidence type="ECO:0000256" key="3">
    <source>
        <dbReference type="ARBA" id="ARBA00022448"/>
    </source>
</evidence>
<feature type="domain" description="CSC1/OSCA1-like cytosolic" evidence="12">
    <location>
        <begin position="208"/>
        <end position="371"/>
    </location>
</feature>
<dbReference type="SUPFAM" id="SSF54211">
    <property type="entry name" value="Ribosomal protein S5 domain 2-like"/>
    <property type="match status" value="1"/>
</dbReference>
<dbReference type="Pfam" id="PF01205">
    <property type="entry name" value="Impact_N"/>
    <property type="match status" value="1"/>
</dbReference>
<feature type="compositionally biased region" description="Polar residues" evidence="7">
    <location>
        <begin position="898"/>
        <end position="907"/>
    </location>
</feature>
<feature type="transmembrane region" description="Helical" evidence="8">
    <location>
        <begin position="548"/>
        <end position="566"/>
    </location>
</feature>
<dbReference type="AlphaFoldDB" id="A0AAD5W489"/>
<feature type="domain" description="CSC1/OSCA1-like N-terminal transmembrane" evidence="11">
    <location>
        <begin position="25"/>
        <end position="183"/>
    </location>
</feature>
<feature type="transmembrane region" description="Helical" evidence="8">
    <location>
        <begin position="109"/>
        <end position="129"/>
    </location>
</feature>
<feature type="transmembrane region" description="Helical" evidence="8">
    <location>
        <begin position="386"/>
        <end position="410"/>
    </location>
</feature>
<feature type="transmembrane region" description="Helical" evidence="8">
    <location>
        <begin position="587"/>
        <end position="606"/>
    </location>
</feature>
<keyword evidence="6 8" id="KW-0472">Membrane</keyword>
<dbReference type="GO" id="GO:0005886">
    <property type="term" value="C:plasma membrane"/>
    <property type="evidence" value="ECO:0007669"/>
    <property type="project" value="TreeGrafter"/>
</dbReference>
<comment type="caution">
    <text evidence="13">The sequence shown here is derived from an EMBL/GenBank/DDBJ whole genome shotgun (WGS) entry which is preliminary data.</text>
</comment>
<reference evidence="13" key="1">
    <citation type="submission" date="2022-07" db="EMBL/GenBank/DDBJ databases">
        <title>Genome Sequence of Leucocoprinus birnbaumii.</title>
        <authorList>
            <person name="Buettner E."/>
        </authorList>
    </citation>
    <scope>NUCLEOTIDE SEQUENCE</scope>
    <source>
        <strain evidence="13">VT141</strain>
    </source>
</reference>
<evidence type="ECO:0000256" key="6">
    <source>
        <dbReference type="ARBA" id="ARBA00023136"/>
    </source>
</evidence>
<evidence type="ECO:0000256" key="1">
    <source>
        <dbReference type="ARBA" id="ARBA00004141"/>
    </source>
</evidence>
<evidence type="ECO:0008006" key="15">
    <source>
        <dbReference type="Google" id="ProtNLM"/>
    </source>
</evidence>
<dbReference type="Pfam" id="PF02714">
    <property type="entry name" value="RSN1_7TM"/>
    <property type="match status" value="1"/>
</dbReference>
<accession>A0AAD5W489</accession>
<dbReference type="InterPro" id="IPR045122">
    <property type="entry name" value="Csc1-like"/>
</dbReference>
<evidence type="ECO:0000256" key="2">
    <source>
        <dbReference type="ARBA" id="ARBA00007779"/>
    </source>
</evidence>
<feature type="region of interest" description="Disordered" evidence="7">
    <location>
        <begin position="1143"/>
        <end position="1200"/>
    </location>
</feature>
<comment type="similarity">
    <text evidence="2">Belongs to the CSC1 (TC 1.A.17) family.</text>
</comment>
<dbReference type="Pfam" id="PF13967">
    <property type="entry name" value="RSN1_TM"/>
    <property type="match status" value="1"/>
</dbReference>
<feature type="compositionally biased region" description="Pro residues" evidence="7">
    <location>
        <begin position="851"/>
        <end position="868"/>
    </location>
</feature>
<dbReference type="Proteomes" id="UP001213000">
    <property type="component" value="Unassembled WGS sequence"/>
</dbReference>
<evidence type="ECO:0000259" key="9">
    <source>
        <dbReference type="Pfam" id="PF01205"/>
    </source>
</evidence>
<gene>
    <name evidence="13" type="ORF">NP233_g1358</name>
</gene>
<keyword evidence="14" id="KW-1185">Reference proteome</keyword>
<sequence>MPIFIDTHGVQEVFDAGRKLEPAAVGVQWGIMVALSLVTIFVFSVLRPSNKIVYQPKVKYHVGNKAPPRISSNFFGWIPPLARTKDPELVEKIGIDALVFLHFVRLLRILFLITSIFSCAVLVPIDYVYNIHNIHSNSTGSPDSNGDLTVLTAMSIRDVKGPMLYAHVGLTYFITFTAILLIRWKWLKVIELRQMWFRSHEYLHSLYARTLCITQVNPRYQADQGLSDILSLANIYCPTGVHIGRDVGRLPDMIEAHNDTVRKLERVLVRHLRGGKIGKKRPTIRTGGWCGCFGGKKEDAISVYTQKLRQIETAINNYRANINTRNPTNYGFASFSSVVEAHRVAQQLSNKHLRGTDIDIAPNPRDIIWANITETRGTRVWKQVMGFLWLGFICVLSLVPLFFAATLANLDVITQTNYFPFLVEWSLKSEWTYTIASATLPPLAAGITTFFLPRIMRKLSKYMGAFTRSKLDRAVVARYFAFLVISQLIIFTLIGVVFNLVLDVVRAFETSHTSITTIFSKFNQLPQNVVRTYVNQAAYWLKWFPLRGLLTLIDLTQIPYLIWIPIKTHFFGRTPRDIREWTKPYNFEYAIYYSNLLFFAAVGLLFAPLAPLVALAGAIVFWATSWVFKYQLMYICVTQVETGGRIWNVIVNRLLACLVFMQLLMTLTIALRFNFGYRQTILTGPAIIITIMFKLHINRSYLPRFRYFTPPDSDPASHIHYQDSGDIMGAKLTRRFGHPAEHSELFAPMVHRNMMHLLREVYKGRVEEEEQRPFIQHQGSYESSFSARSPGSPGGSAFYNVPMPTSPSGYSVENMTQVLFNIAFRGINENDLEYDPRTYAQDYGEVDWEAQPPPAYQEQPPSPQPPPQQQQQRQRARLQRSRQSSSNDVQQEQRHSRLNSNSTSNTEYRPPPPNYGAYYHQYPPQRASYPTFATHAHMTYALHPIPSMSVSDSQPQNKPSTSLNTLDSFITNSKPLDTPTPIATSAEIRDRGSTFIANIFIATSAEEALSHTKYVKHVLHANRKATHEIAAWRCMGVKPGCSGLGGPEEFHVVSGSTDDGERWAGDRTLKVMQNLAVIDAVVVVSRWYGGTMLGPSRFNHIETCSAEVCRAFKRSEELRESITTLRTLDVLLEGLREELKALQQQQQANSKPSTAIVGDSESQLRSSPHGKGFTPEKGNSRQDSGSAQLQAEKKKPDYSSVDLAKARRLIKARESAIKWVKDSLNNLRTPASSV</sequence>
<feature type="transmembrane region" description="Helical" evidence="8">
    <location>
        <begin position="430"/>
        <end position="455"/>
    </location>
</feature>
<keyword evidence="3" id="KW-0813">Transport</keyword>
<dbReference type="PANTHER" id="PTHR13018">
    <property type="entry name" value="PROBABLE MEMBRANE PROTEIN DUF221-RELATED"/>
    <property type="match status" value="1"/>
</dbReference>
<evidence type="ECO:0000259" key="11">
    <source>
        <dbReference type="Pfam" id="PF13967"/>
    </source>
</evidence>
<feature type="transmembrane region" description="Helical" evidence="8">
    <location>
        <begin position="164"/>
        <end position="184"/>
    </location>
</feature>
<keyword evidence="4 8" id="KW-0812">Transmembrane</keyword>
<name>A0AAD5W489_9AGAR</name>
<protein>
    <recommendedName>
        <fullName evidence="15">DUF221-domain-containing protein</fullName>
    </recommendedName>
</protein>
<comment type="subcellular location">
    <subcellularLocation>
        <location evidence="1">Membrane</location>
        <topology evidence="1">Multi-pass membrane protein</topology>
    </subcellularLocation>
</comment>
<dbReference type="InterPro" id="IPR032880">
    <property type="entry name" value="CSC1/OSCA1-like_N"/>
</dbReference>
<feature type="transmembrane region" description="Helical" evidence="8">
    <location>
        <begin position="476"/>
        <end position="502"/>
    </location>
</feature>
<dbReference type="InterPro" id="IPR003864">
    <property type="entry name" value="CSC1/OSCA1-like_7TM"/>
</dbReference>
<evidence type="ECO:0000259" key="12">
    <source>
        <dbReference type="Pfam" id="PF14703"/>
    </source>
</evidence>
<keyword evidence="5 8" id="KW-1133">Transmembrane helix</keyword>
<evidence type="ECO:0000313" key="13">
    <source>
        <dbReference type="EMBL" id="KAJ3575057.1"/>
    </source>
</evidence>
<feature type="domain" description="Impact N-terminal" evidence="9">
    <location>
        <begin position="991"/>
        <end position="1108"/>
    </location>
</feature>
<feature type="transmembrane region" description="Helical" evidence="8">
    <location>
        <begin position="612"/>
        <end position="630"/>
    </location>
</feature>
<dbReference type="InterPro" id="IPR001498">
    <property type="entry name" value="Impact_N"/>
</dbReference>
<dbReference type="Pfam" id="PF14703">
    <property type="entry name" value="PHM7_cyt"/>
    <property type="match status" value="1"/>
</dbReference>
<dbReference type="InterPro" id="IPR020568">
    <property type="entry name" value="Ribosomal_Su5_D2-typ_SF"/>
</dbReference>
<dbReference type="EMBL" id="JANIEX010000048">
    <property type="protein sequence ID" value="KAJ3575057.1"/>
    <property type="molecule type" value="Genomic_DNA"/>
</dbReference>
<feature type="domain" description="CSC1/OSCA1-like 7TM region" evidence="10">
    <location>
        <begin position="383"/>
        <end position="668"/>
    </location>
</feature>
<dbReference type="InterPro" id="IPR036956">
    <property type="entry name" value="Impact_N_sf"/>
</dbReference>
<evidence type="ECO:0000259" key="10">
    <source>
        <dbReference type="Pfam" id="PF02714"/>
    </source>
</evidence>
<organism evidence="13 14">
    <name type="scientific">Leucocoprinus birnbaumii</name>
    <dbReference type="NCBI Taxonomy" id="56174"/>
    <lineage>
        <taxon>Eukaryota</taxon>
        <taxon>Fungi</taxon>
        <taxon>Dikarya</taxon>
        <taxon>Basidiomycota</taxon>
        <taxon>Agaricomycotina</taxon>
        <taxon>Agaricomycetes</taxon>
        <taxon>Agaricomycetidae</taxon>
        <taxon>Agaricales</taxon>
        <taxon>Agaricineae</taxon>
        <taxon>Agaricaceae</taxon>
        <taxon>Leucocoprinus</taxon>
    </lineage>
</organism>
<dbReference type="Gene3D" id="3.30.230.30">
    <property type="entry name" value="Impact, N-terminal domain"/>
    <property type="match status" value="1"/>
</dbReference>
<evidence type="ECO:0000256" key="5">
    <source>
        <dbReference type="ARBA" id="ARBA00022989"/>
    </source>
</evidence>
<dbReference type="InterPro" id="IPR027815">
    <property type="entry name" value="CSC1/OSCA1-like_cyt"/>
</dbReference>
<evidence type="ECO:0000256" key="8">
    <source>
        <dbReference type="SAM" id="Phobius"/>
    </source>
</evidence>
<evidence type="ECO:0000256" key="4">
    <source>
        <dbReference type="ARBA" id="ARBA00022692"/>
    </source>
</evidence>